<proteinExistence type="predicted"/>
<dbReference type="EMBL" id="BPLR01018381">
    <property type="protein sequence ID" value="GIY99089.1"/>
    <property type="molecule type" value="Genomic_DNA"/>
</dbReference>
<keyword evidence="2" id="KW-1185">Reference proteome</keyword>
<name>A0AAV4XYL8_CAEEX</name>
<dbReference type="Proteomes" id="UP001054945">
    <property type="component" value="Unassembled WGS sequence"/>
</dbReference>
<dbReference type="AlphaFoldDB" id="A0AAV4XYL8"/>
<accession>A0AAV4XYL8</accession>
<evidence type="ECO:0000313" key="1">
    <source>
        <dbReference type="EMBL" id="GIY99089.1"/>
    </source>
</evidence>
<protein>
    <submittedName>
        <fullName evidence="1">Uncharacterized protein</fullName>
    </submittedName>
</protein>
<organism evidence="1 2">
    <name type="scientific">Caerostris extrusa</name>
    <name type="common">Bark spider</name>
    <name type="synonym">Caerostris bankana</name>
    <dbReference type="NCBI Taxonomy" id="172846"/>
    <lineage>
        <taxon>Eukaryota</taxon>
        <taxon>Metazoa</taxon>
        <taxon>Ecdysozoa</taxon>
        <taxon>Arthropoda</taxon>
        <taxon>Chelicerata</taxon>
        <taxon>Arachnida</taxon>
        <taxon>Araneae</taxon>
        <taxon>Araneomorphae</taxon>
        <taxon>Entelegynae</taxon>
        <taxon>Araneoidea</taxon>
        <taxon>Araneidae</taxon>
        <taxon>Caerostris</taxon>
    </lineage>
</organism>
<gene>
    <name evidence="1" type="ORF">CEXT_85111</name>
</gene>
<evidence type="ECO:0000313" key="2">
    <source>
        <dbReference type="Proteomes" id="UP001054945"/>
    </source>
</evidence>
<comment type="caution">
    <text evidence="1">The sequence shown here is derived from an EMBL/GenBank/DDBJ whole genome shotgun (WGS) entry which is preliminary data.</text>
</comment>
<sequence length="98" mass="11187">MVVLLCSKQIQAVVVVVYPEKKRKEIYLEGGKYLQHNASKYNQITASDTTGVRDFIIQVVKPQLKFCNIKLSSSSSDKKIVFGNYKGHKICRIVYFLT</sequence>
<reference evidence="1 2" key="1">
    <citation type="submission" date="2021-06" db="EMBL/GenBank/DDBJ databases">
        <title>Caerostris extrusa draft genome.</title>
        <authorList>
            <person name="Kono N."/>
            <person name="Arakawa K."/>
        </authorList>
    </citation>
    <scope>NUCLEOTIDE SEQUENCE [LARGE SCALE GENOMIC DNA]</scope>
</reference>